<accession>A0A9J6G6M3</accession>
<keyword evidence="3" id="KW-1185">Reference proteome</keyword>
<organism evidence="2 3">
    <name type="scientific">Haemaphysalis longicornis</name>
    <name type="common">Bush tick</name>
    <dbReference type="NCBI Taxonomy" id="44386"/>
    <lineage>
        <taxon>Eukaryota</taxon>
        <taxon>Metazoa</taxon>
        <taxon>Ecdysozoa</taxon>
        <taxon>Arthropoda</taxon>
        <taxon>Chelicerata</taxon>
        <taxon>Arachnida</taxon>
        <taxon>Acari</taxon>
        <taxon>Parasitiformes</taxon>
        <taxon>Ixodida</taxon>
        <taxon>Ixodoidea</taxon>
        <taxon>Ixodidae</taxon>
        <taxon>Haemaphysalinae</taxon>
        <taxon>Haemaphysalis</taxon>
    </lineage>
</organism>
<dbReference type="AlphaFoldDB" id="A0A9J6G6M3"/>
<sequence>MKLDVYNAIEELIEATSIAQHQRPLSTQTGRHILSKLGISNENTADTQERAPSDIRNNIRIPPLPNNMNPAFHEDRRQR</sequence>
<evidence type="ECO:0000256" key="1">
    <source>
        <dbReference type="SAM" id="MobiDB-lite"/>
    </source>
</evidence>
<evidence type="ECO:0000313" key="3">
    <source>
        <dbReference type="Proteomes" id="UP000821853"/>
    </source>
</evidence>
<protein>
    <submittedName>
        <fullName evidence="2">Uncharacterized protein</fullName>
    </submittedName>
</protein>
<dbReference type="EMBL" id="JABSTR010000005">
    <property type="protein sequence ID" value="KAH9370559.1"/>
    <property type="molecule type" value="Genomic_DNA"/>
</dbReference>
<comment type="caution">
    <text evidence="2">The sequence shown here is derived from an EMBL/GenBank/DDBJ whole genome shotgun (WGS) entry which is preliminary data.</text>
</comment>
<proteinExistence type="predicted"/>
<reference evidence="2 3" key="1">
    <citation type="journal article" date="2020" name="Cell">
        <title>Large-Scale Comparative Analyses of Tick Genomes Elucidate Their Genetic Diversity and Vector Capacities.</title>
        <authorList>
            <consortium name="Tick Genome and Microbiome Consortium (TIGMIC)"/>
            <person name="Jia N."/>
            <person name="Wang J."/>
            <person name="Shi W."/>
            <person name="Du L."/>
            <person name="Sun Y."/>
            <person name="Zhan W."/>
            <person name="Jiang J.F."/>
            <person name="Wang Q."/>
            <person name="Zhang B."/>
            <person name="Ji P."/>
            <person name="Bell-Sakyi L."/>
            <person name="Cui X.M."/>
            <person name="Yuan T.T."/>
            <person name="Jiang B.G."/>
            <person name="Yang W.F."/>
            <person name="Lam T.T."/>
            <person name="Chang Q.C."/>
            <person name="Ding S.J."/>
            <person name="Wang X.J."/>
            <person name="Zhu J.G."/>
            <person name="Ruan X.D."/>
            <person name="Zhao L."/>
            <person name="Wei J.T."/>
            <person name="Ye R.Z."/>
            <person name="Que T.C."/>
            <person name="Du C.H."/>
            <person name="Zhou Y.H."/>
            <person name="Cheng J.X."/>
            <person name="Dai P.F."/>
            <person name="Guo W.B."/>
            <person name="Han X.H."/>
            <person name="Huang E.J."/>
            <person name="Li L.F."/>
            <person name="Wei W."/>
            <person name="Gao Y.C."/>
            <person name="Liu J.Z."/>
            <person name="Shao H.Z."/>
            <person name="Wang X."/>
            <person name="Wang C.C."/>
            <person name="Yang T.C."/>
            <person name="Huo Q.B."/>
            <person name="Li W."/>
            <person name="Chen H.Y."/>
            <person name="Chen S.E."/>
            <person name="Zhou L.G."/>
            <person name="Ni X.B."/>
            <person name="Tian J.H."/>
            <person name="Sheng Y."/>
            <person name="Liu T."/>
            <person name="Pan Y.S."/>
            <person name="Xia L.Y."/>
            <person name="Li J."/>
            <person name="Zhao F."/>
            <person name="Cao W.C."/>
        </authorList>
    </citation>
    <scope>NUCLEOTIDE SEQUENCE [LARGE SCALE GENOMIC DNA]</scope>
    <source>
        <strain evidence="2">HaeL-2018</strain>
    </source>
</reference>
<feature type="compositionally biased region" description="Low complexity" evidence="1">
    <location>
        <begin position="55"/>
        <end position="70"/>
    </location>
</feature>
<feature type="region of interest" description="Disordered" evidence="1">
    <location>
        <begin position="36"/>
        <end position="79"/>
    </location>
</feature>
<evidence type="ECO:0000313" key="2">
    <source>
        <dbReference type="EMBL" id="KAH9370559.1"/>
    </source>
</evidence>
<name>A0A9J6G6M3_HAELO</name>
<dbReference type="Proteomes" id="UP000821853">
    <property type="component" value="Chromosome 3"/>
</dbReference>
<gene>
    <name evidence="2" type="ORF">HPB48_002510</name>
</gene>
<dbReference type="VEuPathDB" id="VectorBase:HLOH_050921"/>